<reference evidence="4" key="1">
    <citation type="submission" date="2022-08" db="EMBL/GenBank/DDBJ databases">
        <authorList>
            <consortium name="DOE Joint Genome Institute"/>
            <person name="Min B."/>
            <person name="Riley R."/>
            <person name="Sierra-Patev S."/>
            <person name="Naranjo-Ortiz M."/>
            <person name="Looney B."/>
            <person name="Konkel Z."/>
            <person name="Slot J.C."/>
            <person name="Sakamoto Y."/>
            <person name="Steenwyk J.L."/>
            <person name="Rokas A."/>
            <person name="Carro J."/>
            <person name="Camarero S."/>
            <person name="Ferreira P."/>
            <person name="Molpeceres G."/>
            <person name="Ruiz-Duenas F.J."/>
            <person name="Serrano A."/>
            <person name="Henrissat B."/>
            <person name="Drula E."/>
            <person name="Hughes K.W."/>
            <person name="Mata J.L."/>
            <person name="Ishikawa N.K."/>
            <person name="Vargas-Isla R."/>
            <person name="Ushijima S."/>
            <person name="Smith C.A."/>
            <person name="Ahrendt S."/>
            <person name="Andreopoulos W."/>
            <person name="He G."/>
            <person name="Labutti K."/>
            <person name="Lipzen A."/>
            <person name="Ng V."/>
            <person name="Sandor L."/>
            <person name="Barry K."/>
            <person name="Martinez A.T."/>
            <person name="Xiao Y."/>
            <person name="Gibbons J.G."/>
            <person name="Terashima K."/>
            <person name="Hibbett D.S."/>
            <person name="Grigoriev I.V."/>
        </authorList>
    </citation>
    <scope>NUCLEOTIDE SEQUENCE</scope>
    <source>
        <strain evidence="4">Sp2 HRB7682 ss15</strain>
    </source>
</reference>
<evidence type="ECO:0000256" key="2">
    <source>
        <dbReference type="ARBA" id="ARBA00022741"/>
    </source>
</evidence>
<evidence type="ECO:0000256" key="3">
    <source>
        <dbReference type="ARBA" id="ARBA00022840"/>
    </source>
</evidence>
<gene>
    <name evidence="4" type="ORF">C8J55DRAFT_558170</name>
</gene>
<dbReference type="EMBL" id="JANVFS010000009">
    <property type="protein sequence ID" value="KAJ4487090.1"/>
    <property type="molecule type" value="Genomic_DNA"/>
</dbReference>
<evidence type="ECO:0000256" key="1">
    <source>
        <dbReference type="ARBA" id="ARBA00007381"/>
    </source>
</evidence>
<keyword evidence="3" id="KW-0067">ATP-binding</keyword>
<dbReference type="PROSITE" id="PS01036">
    <property type="entry name" value="HSP70_3"/>
    <property type="match status" value="1"/>
</dbReference>
<dbReference type="InterPro" id="IPR029048">
    <property type="entry name" value="HSP70_C_sf"/>
</dbReference>
<dbReference type="GO" id="GO:0140662">
    <property type="term" value="F:ATP-dependent protein folding chaperone"/>
    <property type="evidence" value="ECO:0007669"/>
    <property type="project" value="InterPro"/>
</dbReference>
<dbReference type="PANTHER" id="PTHR19375">
    <property type="entry name" value="HEAT SHOCK PROTEIN 70KDA"/>
    <property type="match status" value="1"/>
</dbReference>
<dbReference type="Gene3D" id="3.30.420.40">
    <property type="match status" value="4"/>
</dbReference>
<dbReference type="Proteomes" id="UP001150238">
    <property type="component" value="Unassembled WGS sequence"/>
</dbReference>
<sequence length="403" mass="43603">MSGMNGLRIINKSTTVAIAYDLDKKVSDGRNILIFDLGKGTFDVFLLTTEEGSFEVKATLANTHCKDKRISFPTFVPFIISVLLANVSSVLYTLSQTSMEIDSLYEGIAFYTSVTLFRGSNIDKPNFHNVVVVGGSTHIPCIIKLTPNLDGKEPNKSINPDEAAAYGAAVQAAILSDDTSDKTQDLLLLDISPISLGTETAGVSTYADNQPGLIQVFEGEGARTKDNNLLGKFELSSIPPAPHGAPSTLMPMIFRMFLLLMKVSGKSNCIVITNDNGCLMKEEIEGMVSEADKYKAENEAATAWIAAKNGLESYPYNLRHPLTDKNLADNFSPEDKAKLTTHVDKTIKWLDESLDALKEDHKQKQKELEAIANPIMRKLYGAAGGPDVGGFSGAGVEEGPSVE</sequence>
<evidence type="ECO:0000313" key="5">
    <source>
        <dbReference type="Proteomes" id="UP001150238"/>
    </source>
</evidence>
<accession>A0A9W9AR02</accession>
<name>A0A9W9AR02_9AGAR</name>
<dbReference type="SUPFAM" id="SSF100934">
    <property type="entry name" value="Heat shock protein 70kD (HSP70), C-terminal subdomain"/>
    <property type="match status" value="1"/>
</dbReference>
<evidence type="ECO:0000313" key="4">
    <source>
        <dbReference type="EMBL" id="KAJ4487090.1"/>
    </source>
</evidence>
<dbReference type="InterPro" id="IPR029047">
    <property type="entry name" value="HSP70_peptide-bd_sf"/>
</dbReference>
<dbReference type="Gene3D" id="2.60.34.10">
    <property type="entry name" value="Substrate Binding Domain Of DNAk, Chain A, domain 1"/>
    <property type="match status" value="1"/>
</dbReference>
<dbReference type="GO" id="GO:0005524">
    <property type="term" value="F:ATP binding"/>
    <property type="evidence" value="ECO:0007669"/>
    <property type="project" value="UniProtKB-KW"/>
</dbReference>
<dbReference type="Gene3D" id="1.20.1270.10">
    <property type="match status" value="1"/>
</dbReference>
<keyword evidence="4" id="KW-0346">Stress response</keyword>
<keyword evidence="2" id="KW-0547">Nucleotide-binding</keyword>
<reference evidence="4" key="2">
    <citation type="journal article" date="2023" name="Proc. Natl. Acad. Sci. U.S.A.">
        <title>A global phylogenomic analysis of the shiitake genus Lentinula.</title>
        <authorList>
            <person name="Sierra-Patev S."/>
            <person name="Min B."/>
            <person name="Naranjo-Ortiz M."/>
            <person name="Looney B."/>
            <person name="Konkel Z."/>
            <person name="Slot J.C."/>
            <person name="Sakamoto Y."/>
            <person name="Steenwyk J.L."/>
            <person name="Rokas A."/>
            <person name="Carro J."/>
            <person name="Camarero S."/>
            <person name="Ferreira P."/>
            <person name="Molpeceres G."/>
            <person name="Ruiz-Duenas F.J."/>
            <person name="Serrano A."/>
            <person name="Henrissat B."/>
            <person name="Drula E."/>
            <person name="Hughes K.W."/>
            <person name="Mata J.L."/>
            <person name="Ishikawa N.K."/>
            <person name="Vargas-Isla R."/>
            <person name="Ushijima S."/>
            <person name="Smith C.A."/>
            <person name="Donoghue J."/>
            <person name="Ahrendt S."/>
            <person name="Andreopoulos W."/>
            <person name="He G."/>
            <person name="LaButti K."/>
            <person name="Lipzen A."/>
            <person name="Ng V."/>
            <person name="Riley R."/>
            <person name="Sandor L."/>
            <person name="Barry K."/>
            <person name="Martinez A.T."/>
            <person name="Xiao Y."/>
            <person name="Gibbons J.G."/>
            <person name="Terashima K."/>
            <person name="Grigoriev I.V."/>
            <person name="Hibbett D."/>
        </authorList>
    </citation>
    <scope>NUCLEOTIDE SEQUENCE</scope>
    <source>
        <strain evidence="4">Sp2 HRB7682 ss15</strain>
    </source>
</reference>
<dbReference type="InterPro" id="IPR018181">
    <property type="entry name" value="Heat_shock_70_CS"/>
</dbReference>
<dbReference type="SUPFAM" id="SSF100920">
    <property type="entry name" value="Heat shock protein 70kD (HSP70), peptide-binding domain"/>
    <property type="match status" value="1"/>
</dbReference>
<organism evidence="4 5">
    <name type="scientific">Lentinula lateritia</name>
    <dbReference type="NCBI Taxonomy" id="40482"/>
    <lineage>
        <taxon>Eukaryota</taxon>
        <taxon>Fungi</taxon>
        <taxon>Dikarya</taxon>
        <taxon>Basidiomycota</taxon>
        <taxon>Agaricomycotina</taxon>
        <taxon>Agaricomycetes</taxon>
        <taxon>Agaricomycetidae</taxon>
        <taxon>Agaricales</taxon>
        <taxon>Marasmiineae</taxon>
        <taxon>Omphalotaceae</taxon>
        <taxon>Lentinula</taxon>
    </lineage>
</organism>
<comment type="caution">
    <text evidence="4">The sequence shown here is derived from an EMBL/GenBank/DDBJ whole genome shotgun (WGS) entry which is preliminary data.</text>
</comment>
<dbReference type="AlphaFoldDB" id="A0A9W9AR02"/>
<proteinExistence type="inferred from homology"/>
<dbReference type="SUPFAM" id="SSF53067">
    <property type="entry name" value="Actin-like ATPase domain"/>
    <property type="match status" value="1"/>
</dbReference>
<dbReference type="FunFam" id="1.20.1270.10:FF:000016">
    <property type="entry name" value="Heat shock protein 70"/>
    <property type="match status" value="1"/>
</dbReference>
<dbReference type="InterPro" id="IPR043129">
    <property type="entry name" value="ATPase_NBD"/>
</dbReference>
<dbReference type="InterPro" id="IPR013126">
    <property type="entry name" value="Hsp_70_fam"/>
</dbReference>
<comment type="similarity">
    <text evidence="1">Belongs to the heat shock protein 70 family.</text>
</comment>
<dbReference type="Pfam" id="PF00012">
    <property type="entry name" value="HSP70"/>
    <property type="match status" value="2"/>
</dbReference>
<protein>
    <submittedName>
        <fullName evidence="4">Heat shock protein 70 family</fullName>
    </submittedName>
</protein>